<dbReference type="AlphaFoldDB" id="A0A1M6DQ36"/>
<evidence type="ECO:0000256" key="2">
    <source>
        <dbReference type="SAM" id="Coils"/>
    </source>
</evidence>
<dbReference type="Pfam" id="PF05065">
    <property type="entry name" value="Phage_capsid"/>
    <property type="match status" value="1"/>
</dbReference>
<dbReference type="EMBL" id="FQZV01000006">
    <property type="protein sequence ID" value="SHI75290.1"/>
    <property type="molecule type" value="Genomic_DNA"/>
</dbReference>
<dbReference type="NCBIfam" id="TIGR01554">
    <property type="entry name" value="major_cap_HK97"/>
    <property type="match status" value="1"/>
</dbReference>
<organism evidence="4 5">
    <name type="scientific">Geosporobacter subterraneus DSM 17957</name>
    <dbReference type="NCBI Taxonomy" id="1121919"/>
    <lineage>
        <taxon>Bacteria</taxon>
        <taxon>Bacillati</taxon>
        <taxon>Bacillota</taxon>
        <taxon>Clostridia</taxon>
        <taxon>Peptostreptococcales</taxon>
        <taxon>Thermotaleaceae</taxon>
        <taxon>Geosporobacter</taxon>
    </lineage>
</organism>
<gene>
    <name evidence="4" type="ORF">SAMN02745975_00533</name>
</gene>
<dbReference type="RefSeq" id="WP_110939824.1">
    <property type="nucleotide sequence ID" value="NZ_FQZV01000006.1"/>
</dbReference>
<dbReference type="STRING" id="1121919.SAMN02745975_00533"/>
<reference evidence="5" key="1">
    <citation type="submission" date="2016-11" db="EMBL/GenBank/DDBJ databases">
        <authorList>
            <person name="Varghese N."/>
            <person name="Submissions S."/>
        </authorList>
    </citation>
    <scope>NUCLEOTIDE SEQUENCE [LARGE SCALE GENOMIC DNA]</scope>
    <source>
        <strain evidence="5">DSM 17957</strain>
    </source>
</reference>
<evidence type="ECO:0000256" key="1">
    <source>
        <dbReference type="ARBA" id="ARBA00004328"/>
    </source>
</evidence>
<evidence type="ECO:0000259" key="3">
    <source>
        <dbReference type="Pfam" id="PF05065"/>
    </source>
</evidence>
<dbReference type="InterPro" id="IPR024455">
    <property type="entry name" value="Phage_capsid"/>
</dbReference>
<proteinExistence type="predicted"/>
<evidence type="ECO:0000313" key="5">
    <source>
        <dbReference type="Proteomes" id="UP000184536"/>
    </source>
</evidence>
<dbReference type="OrthoDB" id="9786516at2"/>
<protein>
    <submittedName>
        <fullName evidence="4">Phage major capsid protein, HK97 family</fullName>
    </submittedName>
</protein>
<feature type="coiled-coil region" evidence="2">
    <location>
        <begin position="3"/>
        <end position="60"/>
    </location>
</feature>
<dbReference type="Proteomes" id="UP000184536">
    <property type="component" value="Unassembled WGS sequence"/>
</dbReference>
<name>A0A1M6DQ36_9FIRM</name>
<keyword evidence="2" id="KW-0175">Coiled coil</keyword>
<accession>A0A1M6DQ36</accession>
<sequence length="408" mass="44309">MNKKKLLALIAKKNERKQSLVNQGNTCEDVATLRSINAELDTLNEEIRNLQEMADAMPDDPEGDETNLRTAAVNGDIPGVVVSGAQSQQQRKAQDEEGIEYRKAFMEYVLRGTPIPAELRVDANTLTTDVGSAIPTVLVNRIIEKMETIGMILPRVTRTNYAAGVNIPTSTVKPVATWVAEGAGSDRQKKTTGVITFSKHKLRCEISMSMEVGTMAISAFEAAFVRQVSEAMVKAKEEAILTGNGSTQPKGILTETPVEGQALTPAALNYQALVDAEAALPQAYESGAVWAMSKKTFMGFVGMVDDNKQPIARVNYGINGAPERTLLGRQVVLTGDYLPSYSASLEAGTIYAFLFNFSDYVLNTVYDMGIQRKQDWDTEDLLTKAVMSVDGKVVDKNSLVTLAIPTQG</sequence>
<dbReference type="SUPFAM" id="SSF56563">
    <property type="entry name" value="Major capsid protein gp5"/>
    <property type="match status" value="1"/>
</dbReference>
<comment type="subcellular location">
    <subcellularLocation>
        <location evidence="1">Virion</location>
    </subcellularLocation>
</comment>
<feature type="domain" description="Phage capsid-like C-terminal" evidence="3">
    <location>
        <begin position="133"/>
        <end position="402"/>
    </location>
</feature>
<dbReference type="InterPro" id="IPR054612">
    <property type="entry name" value="Phage_capsid-like_C"/>
</dbReference>
<keyword evidence="5" id="KW-1185">Reference proteome</keyword>
<evidence type="ECO:0000313" key="4">
    <source>
        <dbReference type="EMBL" id="SHI75290.1"/>
    </source>
</evidence>